<feature type="compositionally biased region" description="Basic and acidic residues" evidence="1">
    <location>
        <begin position="143"/>
        <end position="158"/>
    </location>
</feature>
<dbReference type="Pfam" id="PF02037">
    <property type="entry name" value="SAP"/>
    <property type="match status" value="1"/>
</dbReference>
<dbReference type="PROSITE" id="PS50800">
    <property type="entry name" value="SAP"/>
    <property type="match status" value="1"/>
</dbReference>
<dbReference type="InterPro" id="IPR036361">
    <property type="entry name" value="SAP_dom_sf"/>
</dbReference>
<protein>
    <recommendedName>
        <fullName evidence="2">SAP domain-containing protein</fullName>
    </recommendedName>
</protein>
<feature type="compositionally biased region" description="Polar residues" evidence="1">
    <location>
        <begin position="460"/>
        <end position="470"/>
    </location>
</feature>
<feature type="region of interest" description="Disordered" evidence="1">
    <location>
        <begin position="414"/>
        <end position="499"/>
    </location>
</feature>
<dbReference type="EMBL" id="KI894033">
    <property type="protein sequence ID" value="OBR83855.1"/>
    <property type="molecule type" value="Genomic_DNA"/>
</dbReference>
<gene>
    <name evidence="3" type="ORF">I303_06138</name>
    <name evidence="4" type="ORF">I303_106119</name>
</gene>
<evidence type="ECO:0000259" key="2">
    <source>
        <dbReference type="PROSITE" id="PS50800"/>
    </source>
</evidence>
<dbReference type="PANTHER" id="PTHR47031">
    <property type="entry name" value="SAP DNA-BINDING DOMAIN-CONTAINING PROTEIN"/>
    <property type="match status" value="1"/>
</dbReference>
<evidence type="ECO:0000313" key="4">
    <source>
        <dbReference type="EMBL" id="WWC63516.1"/>
    </source>
</evidence>
<feature type="compositionally biased region" description="Gly residues" evidence="1">
    <location>
        <begin position="61"/>
        <end position="71"/>
    </location>
</feature>
<feature type="compositionally biased region" description="Basic and acidic residues" evidence="1">
    <location>
        <begin position="515"/>
        <end position="526"/>
    </location>
</feature>
<feature type="compositionally biased region" description="Basic and acidic residues" evidence="1">
    <location>
        <begin position="25"/>
        <end position="37"/>
    </location>
</feature>
<dbReference type="InterPro" id="IPR003034">
    <property type="entry name" value="SAP_dom"/>
</dbReference>
<feature type="compositionally biased region" description="Basic and acidic residues" evidence="1">
    <location>
        <begin position="166"/>
        <end position="193"/>
    </location>
</feature>
<proteinExistence type="predicted"/>
<reference evidence="4" key="2">
    <citation type="submission" date="2013-07" db="EMBL/GenBank/DDBJ databases">
        <authorList>
            <consortium name="The Broad Institute Genome Sequencing Platform"/>
            <person name="Cuomo C."/>
            <person name="Litvintseva A."/>
            <person name="Chen Y."/>
            <person name="Heitman J."/>
            <person name="Sun S."/>
            <person name="Springer D."/>
            <person name="Dromer F."/>
            <person name="Young S.K."/>
            <person name="Zeng Q."/>
            <person name="Gargeya S."/>
            <person name="Fitzgerald M."/>
            <person name="Abouelleil A."/>
            <person name="Alvarado L."/>
            <person name="Berlin A.M."/>
            <person name="Chapman S.B."/>
            <person name="Dewar J."/>
            <person name="Goldberg J."/>
            <person name="Griggs A."/>
            <person name="Gujja S."/>
            <person name="Hansen M."/>
            <person name="Howarth C."/>
            <person name="Imamovic A."/>
            <person name="Larimer J."/>
            <person name="McCowan C."/>
            <person name="Murphy C."/>
            <person name="Pearson M."/>
            <person name="Priest M."/>
            <person name="Roberts A."/>
            <person name="Saif S."/>
            <person name="Shea T."/>
            <person name="Sykes S."/>
            <person name="Wortman J."/>
            <person name="Nusbaum C."/>
            <person name="Birren B."/>
        </authorList>
    </citation>
    <scope>NUCLEOTIDE SEQUENCE</scope>
    <source>
        <strain evidence="4">CBS 10117</strain>
    </source>
</reference>
<feature type="region of interest" description="Disordered" evidence="1">
    <location>
        <begin position="25"/>
        <end position="266"/>
    </location>
</feature>
<dbReference type="VEuPathDB" id="FungiDB:I303_06138"/>
<dbReference type="Gene3D" id="1.10.720.30">
    <property type="entry name" value="SAP domain"/>
    <property type="match status" value="1"/>
</dbReference>
<feature type="compositionally biased region" description="Basic and acidic residues" evidence="1">
    <location>
        <begin position="44"/>
        <end position="55"/>
    </location>
</feature>
<dbReference type="InterPro" id="IPR034257">
    <property type="entry name" value="Acinus_RRM"/>
</dbReference>
<dbReference type="GeneID" id="28969837"/>
<reference evidence="4" key="3">
    <citation type="submission" date="2024-02" db="EMBL/GenBank/DDBJ databases">
        <title>Comparative genomics of Cryptococcus and Kwoniella reveals pathogenesis evolution and contrasting modes of karyotype evolution via chromosome fusion or intercentromeric recombination.</title>
        <authorList>
            <person name="Coelho M.A."/>
            <person name="David-Palma M."/>
            <person name="Shea T."/>
            <person name="Bowers K."/>
            <person name="McGinley-Smith S."/>
            <person name="Mohammad A.W."/>
            <person name="Gnirke A."/>
            <person name="Yurkov A.M."/>
            <person name="Nowrousian M."/>
            <person name="Sun S."/>
            <person name="Cuomo C.A."/>
            <person name="Heitman J."/>
        </authorList>
    </citation>
    <scope>NUCLEOTIDE SEQUENCE</scope>
    <source>
        <strain evidence="4">CBS 10117</strain>
    </source>
</reference>
<dbReference type="OrthoDB" id="5348404at2759"/>
<evidence type="ECO:0000313" key="5">
    <source>
        <dbReference type="Proteomes" id="UP000078595"/>
    </source>
</evidence>
<dbReference type="EMBL" id="CP144536">
    <property type="protein sequence ID" value="WWC63516.1"/>
    <property type="molecule type" value="Genomic_DNA"/>
</dbReference>
<dbReference type="KEGG" id="kdj:28969837"/>
<organism evidence="3">
    <name type="scientific">Kwoniella dejecticola CBS 10117</name>
    <dbReference type="NCBI Taxonomy" id="1296121"/>
    <lineage>
        <taxon>Eukaryota</taxon>
        <taxon>Fungi</taxon>
        <taxon>Dikarya</taxon>
        <taxon>Basidiomycota</taxon>
        <taxon>Agaricomycotina</taxon>
        <taxon>Tremellomycetes</taxon>
        <taxon>Tremellales</taxon>
        <taxon>Cryptococcaceae</taxon>
        <taxon>Kwoniella</taxon>
    </lineage>
</organism>
<dbReference type="STRING" id="1296121.A0A1A6A1C9"/>
<dbReference type="SMART" id="SM00513">
    <property type="entry name" value="SAP"/>
    <property type="match status" value="1"/>
</dbReference>
<feature type="compositionally biased region" description="Acidic residues" evidence="1">
    <location>
        <begin position="219"/>
        <end position="231"/>
    </location>
</feature>
<dbReference type="CDD" id="cd12432">
    <property type="entry name" value="RRM_ACINU"/>
    <property type="match status" value="1"/>
</dbReference>
<sequence>MSEYPDVDVKSLKVAELKEELTKRGLETKGLKKDLADRLQGFQESRHTDEPARDENEADQGGKGAEEGVGGTMVDAYPENPATEHHPTPPAEAIQDEIATEPAGLDQELAQVVTQEESKDTQASTPSPPKSLSPVPRDEEVEGVGRDMLDGLPEDERTKHHSTPPVDKDALATEPKALDPEVAKVVAAEESKDALPPTPSPPKRLSPLPVGEHEKDADMDVDMQIDEESDEGNQLVKHGESSKKRSRSSSSSTRVQSKASKPKRVKYDLPEQLAHITETPSSILYIRNLKRPLLHSTLHEYLEPSSRPQAHLPKSKMPFVSEEYEGVWLSGVKSHAYATYASVEEAVKVAEKVENQKWPEGTGDVLKVHFIPEELLHGLIEQEERAWGNGRQKLDLKVSQSEEGGEWSYELVGSGGLGRLPPPPRSGPANILPGENGREIPSGPSGRATNGAPRAVPLTGVNSIQVSRDNQPMPRGPGLSMGIRGRANLPVPPRGDRRYDREIMRNGTGEGLRGWSDERDKERKAKEMLRMRPTRYRPRLFWKKGPGAVEGL</sequence>
<feature type="domain" description="SAP" evidence="2">
    <location>
        <begin position="9"/>
        <end position="43"/>
    </location>
</feature>
<feature type="region of interest" description="Disordered" evidence="1">
    <location>
        <begin position="507"/>
        <end position="526"/>
    </location>
</feature>
<keyword evidence="5" id="KW-1185">Reference proteome</keyword>
<dbReference type="SUPFAM" id="SSF68906">
    <property type="entry name" value="SAP domain"/>
    <property type="match status" value="1"/>
</dbReference>
<name>A0A1A6A1C9_9TREE</name>
<dbReference type="AlphaFoldDB" id="A0A1A6A1C9"/>
<feature type="compositionally biased region" description="Low complexity" evidence="1">
    <location>
        <begin position="248"/>
        <end position="259"/>
    </location>
</feature>
<dbReference type="PANTHER" id="PTHR47031:SF3">
    <property type="entry name" value="SAP DOMAIN-CONTAINING PROTEIN"/>
    <property type="match status" value="1"/>
</dbReference>
<evidence type="ECO:0000313" key="3">
    <source>
        <dbReference type="EMBL" id="OBR83855.1"/>
    </source>
</evidence>
<accession>A0A1A6A1C9</accession>
<reference evidence="3" key="1">
    <citation type="submission" date="2013-07" db="EMBL/GenBank/DDBJ databases">
        <title>The Genome Sequence of Cryptococcus dejecticola CBS10117.</title>
        <authorList>
            <consortium name="The Broad Institute Genome Sequencing Platform"/>
            <person name="Cuomo C."/>
            <person name="Litvintseva A."/>
            <person name="Chen Y."/>
            <person name="Heitman J."/>
            <person name="Sun S."/>
            <person name="Springer D."/>
            <person name="Dromer F."/>
            <person name="Young S.K."/>
            <person name="Zeng Q."/>
            <person name="Gargeya S."/>
            <person name="Fitzgerald M."/>
            <person name="Abouelleil A."/>
            <person name="Alvarado L."/>
            <person name="Berlin A.M."/>
            <person name="Chapman S.B."/>
            <person name="Dewar J."/>
            <person name="Goldberg J."/>
            <person name="Griggs A."/>
            <person name="Gujja S."/>
            <person name="Hansen M."/>
            <person name="Howarth C."/>
            <person name="Imamovic A."/>
            <person name="Larimer J."/>
            <person name="McCowan C."/>
            <person name="Murphy C."/>
            <person name="Pearson M."/>
            <person name="Priest M."/>
            <person name="Roberts A."/>
            <person name="Saif S."/>
            <person name="Shea T."/>
            <person name="Sykes S."/>
            <person name="Wortman J."/>
            <person name="Nusbaum C."/>
            <person name="Birren B."/>
        </authorList>
    </citation>
    <scope>NUCLEOTIDE SEQUENCE [LARGE SCALE GENOMIC DNA]</scope>
    <source>
        <strain evidence="3">CBS 10117</strain>
    </source>
</reference>
<dbReference type="Proteomes" id="UP000078595">
    <property type="component" value="Chromosome 7"/>
</dbReference>
<evidence type="ECO:0000256" key="1">
    <source>
        <dbReference type="SAM" id="MobiDB-lite"/>
    </source>
</evidence>
<dbReference type="RefSeq" id="XP_018261697.1">
    <property type="nucleotide sequence ID" value="XM_018409424.1"/>
</dbReference>